<comment type="caution">
    <text evidence="1">The sequence shown here is derived from an EMBL/GenBank/DDBJ whole genome shotgun (WGS) entry which is preliminary data.</text>
</comment>
<sequence>MFAFGGDSGSATMWAKEKEKAERADVRSALMLSSPLGRARGRGLILNLAYP</sequence>
<dbReference type="AlphaFoldDB" id="A0A069QD54"/>
<name>A0A069QD54_HOYLO</name>
<evidence type="ECO:0000313" key="2">
    <source>
        <dbReference type="Proteomes" id="UP000027442"/>
    </source>
</evidence>
<dbReference type="EMBL" id="JNGW01000137">
    <property type="protein sequence ID" value="KDR50823.1"/>
    <property type="molecule type" value="Genomic_DNA"/>
</dbReference>
<dbReference type="Proteomes" id="UP000027442">
    <property type="component" value="Unassembled WGS sequence"/>
</dbReference>
<evidence type="ECO:0000313" key="1">
    <source>
        <dbReference type="EMBL" id="KDR50823.1"/>
    </source>
</evidence>
<gene>
    <name evidence="1" type="ORF">HMPREF1991_03130</name>
</gene>
<protein>
    <submittedName>
        <fullName evidence="1">Uncharacterized protein</fullName>
    </submittedName>
</protein>
<accession>A0A069QD54</accession>
<keyword evidence="2" id="KW-1185">Reference proteome</keyword>
<dbReference type="HOGENOM" id="CLU_3102226_0_0_10"/>
<reference evidence="1 2" key="1">
    <citation type="submission" date="2013-08" db="EMBL/GenBank/DDBJ databases">
        <authorList>
            <person name="Weinstock G."/>
            <person name="Sodergren E."/>
            <person name="Wylie T."/>
            <person name="Fulton L."/>
            <person name="Fulton R."/>
            <person name="Fronick C."/>
            <person name="O'Laughlin M."/>
            <person name="Godfrey J."/>
            <person name="Miner T."/>
            <person name="Herter B."/>
            <person name="Appelbaum E."/>
            <person name="Cordes M."/>
            <person name="Lek S."/>
            <person name="Wollam A."/>
            <person name="Pepin K.H."/>
            <person name="Palsikar V.B."/>
            <person name="Mitreva M."/>
            <person name="Wilson R.K."/>
        </authorList>
    </citation>
    <scope>NUCLEOTIDE SEQUENCE [LARGE SCALE GENOMIC DNA]</scope>
    <source>
        <strain evidence="1 2">ATCC 15930</strain>
    </source>
</reference>
<proteinExistence type="predicted"/>
<organism evidence="1 2">
    <name type="scientific">Hoylesella loescheii DSM 19665 = JCM 12249 = ATCC 15930</name>
    <dbReference type="NCBI Taxonomy" id="1122985"/>
    <lineage>
        <taxon>Bacteria</taxon>
        <taxon>Pseudomonadati</taxon>
        <taxon>Bacteroidota</taxon>
        <taxon>Bacteroidia</taxon>
        <taxon>Bacteroidales</taxon>
        <taxon>Prevotellaceae</taxon>
        <taxon>Hoylesella</taxon>
    </lineage>
</organism>